<dbReference type="InterPro" id="IPR001584">
    <property type="entry name" value="Integrase_cat-core"/>
</dbReference>
<dbReference type="InterPro" id="IPR001466">
    <property type="entry name" value="Beta-lactam-related"/>
</dbReference>
<feature type="domain" description="Integrase catalytic" evidence="1">
    <location>
        <begin position="90"/>
        <end position="187"/>
    </location>
</feature>
<comment type="caution">
    <text evidence="2">The sequence shown here is derived from an EMBL/GenBank/DDBJ whole genome shotgun (WGS) entry which is preliminary data.</text>
</comment>
<dbReference type="InterPro" id="IPR012338">
    <property type="entry name" value="Beta-lactam/transpept-like"/>
</dbReference>
<proteinExistence type="predicted"/>
<dbReference type="SUPFAM" id="SSF56601">
    <property type="entry name" value="beta-lactamase/transpeptidase-like"/>
    <property type="match status" value="1"/>
</dbReference>
<organism evidence="2 3">
    <name type="scientific">Paratrimastix pyriformis</name>
    <dbReference type="NCBI Taxonomy" id="342808"/>
    <lineage>
        <taxon>Eukaryota</taxon>
        <taxon>Metamonada</taxon>
        <taxon>Preaxostyla</taxon>
        <taxon>Paratrimastigidae</taxon>
        <taxon>Paratrimastix</taxon>
    </lineage>
</organism>
<dbReference type="Gene3D" id="3.40.710.10">
    <property type="entry name" value="DD-peptidase/beta-lactamase superfamily"/>
    <property type="match status" value="1"/>
</dbReference>
<dbReference type="Pfam" id="PF00144">
    <property type="entry name" value="Beta-lactamase"/>
    <property type="match status" value="1"/>
</dbReference>
<evidence type="ECO:0000313" key="3">
    <source>
        <dbReference type="Proteomes" id="UP001141327"/>
    </source>
</evidence>
<dbReference type="PANTHER" id="PTHR43283">
    <property type="entry name" value="BETA-LACTAMASE-RELATED"/>
    <property type="match status" value="1"/>
</dbReference>
<dbReference type="InterPro" id="IPR041588">
    <property type="entry name" value="Integrase_H2C2"/>
</dbReference>
<evidence type="ECO:0000313" key="2">
    <source>
        <dbReference type="EMBL" id="KAJ4462551.1"/>
    </source>
</evidence>
<dbReference type="EMBL" id="JAPMOS010000002">
    <property type="protein sequence ID" value="KAJ4462551.1"/>
    <property type="molecule type" value="Genomic_DNA"/>
</dbReference>
<keyword evidence="3" id="KW-1185">Reference proteome</keyword>
<dbReference type="Proteomes" id="UP001141327">
    <property type="component" value="Unassembled WGS sequence"/>
</dbReference>
<protein>
    <submittedName>
        <fullName evidence="2">CubicO group peptidase</fullName>
    </submittedName>
</protein>
<reference evidence="2" key="1">
    <citation type="journal article" date="2022" name="bioRxiv">
        <title>Genomics of Preaxostyla Flagellates Illuminates Evolutionary Transitions and the Path Towards Mitochondrial Loss.</title>
        <authorList>
            <person name="Novak L.V.F."/>
            <person name="Treitli S.C."/>
            <person name="Pyrih J."/>
            <person name="Halakuc P."/>
            <person name="Pipaliya S.V."/>
            <person name="Vacek V."/>
            <person name="Brzon O."/>
            <person name="Soukal P."/>
            <person name="Eme L."/>
            <person name="Dacks J.B."/>
            <person name="Karnkowska A."/>
            <person name="Elias M."/>
            <person name="Hampl V."/>
        </authorList>
    </citation>
    <scope>NUCLEOTIDE SEQUENCE</scope>
    <source>
        <strain evidence="2">RCP-MX</strain>
    </source>
</reference>
<dbReference type="InterPro" id="IPR012337">
    <property type="entry name" value="RNaseH-like_sf"/>
</dbReference>
<sequence length="629" mass="69839">MDTIGYDTDQQGVRTLHSRPSPEFIAKLWALSHSHPMAGHMGYERSLKRAQAVLKWPGMPDDLTTLYKQCPTCQKLRAIPASAPEMHSTASDHPFDTVFLDYIGPLSTCQGYRYVLTAIDRFSRYTTLTPVRTTTATDTAQAFFEDWICRFGLPRFITTDGGSHFANAVMKDTTGSLTPAVQLSNIMFALLLLPLLASAIPTGVDISYQLPYLYPPTAANSTFDNEMLSLMEKWHVAGLTAAVITQGELVWQNAYGWLNVSAQRPFRTDDAIRIASMSKSVTATAFMQMVDRGFIKSLDDDVAPYLGYKITNVYFPDEPLTFRRLLTHTSGLHDDYLDFVVASYGPDGPKMSLKELVLPGGKYYDQDALFNSQQRPGTPECFEYSNLNPIIIATVVEQLTYKIKPGGIRFDQYCRQYIFEPLGMHQTSFNMMDVIDCKTATPVPDHLAAVYQYFHATSKFGTYIANCGSDEPANAAALCAHPTDYSAYVVGTNGAMFGPQGGVRTTARDYSRYQLAHINQGAIGDVRILTAASAALMQSVQWKGDAEEGFFRMYGFYLQQTQDLIAGKTLVGHTGDAYGMQGAQFFEPTEGWGILMFASGATRDTIGVFPAHEYDIVNLLYRTFVHQGR</sequence>
<evidence type="ECO:0000259" key="1">
    <source>
        <dbReference type="PROSITE" id="PS50994"/>
    </source>
</evidence>
<gene>
    <name evidence="2" type="ORF">PAPYR_524</name>
</gene>
<dbReference type="Gene3D" id="1.10.340.70">
    <property type="match status" value="1"/>
</dbReference>
<name>A0ABQ8UTU1_9EUKA</name>
<dbReference type="InterPro" id="IPR036397">
    <property type="entry name" value="RNaseH_sf"/>
</dbReference>
<dbReference type="PROSITE" id="PS50994">
    <property type="entry name" value="INTEGRASE"/>
    <property type="match status" value="1"/>
</dbReference>
<accession>A0ABQ8UTU1</accession>
<dbReference type="InterPro" id="IPR050789">
    <property type="entry name" value="Diverse_Enzym_Activities"/>
</dbReference>
<dbReference type="Pfam" id="PF00665">
    <property type="entry name" value="rve"/>
    <property type="match status" value="1"/>
</dbReference>
<dbReference type="Gene3D" id="3.30.420.10">
    <property type="entry name" value="Ribonuclease H-like superfamily/Ribonuclease H"/>
    <property type="match status" value="1"/>
</dbReference>
<dbReference type="Pfam" id="PF17921">
    <property type="entry name" value="Integrase_H2C2"/>
    <property type="match status" value="1"/>
</dbReference>
<dbReference type="SUPFAM" id="SSF53098">
    <property type="entry name" value="Ribonuclease H-like"/>
    <property type="match status" value="1"/>
</dbReference>